<protein>
    <recommendedName>
        <fullName evidence="4">Rap1a immunity protein domain-containing protein</fullName>
    </recommendedName>
</protein>
<dbReference type="AlphaFoldDB" id="A0A6M7WMD2"/>
<evidence type="ECO:0008006" key="4">
    <source>
        <dbReference type="Google" id="ProtNLM"/>
    </source>
</evidence>
<sequence>MNRIVVTVIAAICFTISAASAGQEEKNINYLARMADGKLHRAAEILGKIYGVLKRCPALSPSESGKAMMAVSILLYHGLDKHLAPNPAKFERAIRVFEGAYRKAALSKVDCQAEKAKDRDSYR</sequence>
<gene>
    <name evidence="2" type="ORF">EB235_10995</name>
</gene>
<reference evidence="2 3" key="1">
    <citation type="submission" date="2018-10" db="EMBL/GenBank/DDBJ databases">
        <authorList>
            <person name="Perry B.J."/>
            <person name="Sullivan J.T."/>
            <person name="Murphy R.J.T."/>
            <person name="Ramsay J.P."/>
            <person name="Ronson C.W."/>
        </authorList>
    </citation>
    <scope>NUCLEOTIDE SEQUENCE [LARGE SCALE GENOMIC DNA]</scope>
    <source>
        <strain evidence="2 3">R88b</strain>
    </source>
</reference>
<dbReference type="EMBL" id="CP033367">
    <property type="protein sequence ID" value="QKD01963.1"/>
    <property type="molecule type" value="Genomic_DNA"/>
</dbReference>
<dbReference type="RefSeq" id="WP_027030980.1">
    <property type="nucleotide sequence ID" value="NZ_CP033367.1"/>
</dbReference>
<organism evidence="2 3">
    <name type="scientific">Mesorhizobium loti R88b</name>
    <dbReference type="NCBI Taxonomy" id="935548"/>
    <lineage>
        <taxon>Bacteria</taxon>
        <taxon>Pseudomonadati</taxon>
        <taxon>Pseudomonadota</taxon>
        <taxon>Alphaproteobacteria</taxon>
        <taxon>Hyphomicrobiales</taxon>
        <taxon>Phyllobacteriaceae</taxon>
        <taxon>Mesorhizobium</taxon>
    </lineage>
</organism>
<evidence type="ECO:0000313" key="2">
    <source>
        <dbReference type="EMBL" id="QKD01963.1"/>
    </source>
</evidence>
<feature type="signal peptide" evidence="1">
    <location>
        <begin position="1"/>
        <end position="21"/>
    </location>
</feature>
<evidence type="ECO:0000256" key="1">
    <source>
        <dbReference type="SAM" id="SignalP"/>
    </source>
</evidence>
<evidence type="ECO:0000313" key="3">
    <source>
        <dbReference type="Proteomes" id="UP000503017"/>
    </source>
</evidence>
<keyword evidence="1" id="KW-0732">Signal</keyword>
<proteinExistence type="predicted"/>
<accession>A0A6M7WMD2</accession>
<name>A0A6M7WMD2_RHILI</name>
<feature type="chain" id="PRO_5026747676" description="Rap1a immunity protein domain-containing protein" evidence="1">
    <location>
        <begin position="22"/>
        <end position="123"/>
    </location>
</feature>
<dbReference type="Proteomes" id="UP000503017">
    <property type="component" value="Chromosome"/>
</dbReference>